<dbReference type="SUPFAM" id="SSF55874">
    <property type="entry name" value="ATPase domain of HSP90 chaperone/DNA topoisomerase II/histidine kinase"/>
    <property type="match status" value="1"/>
</dbReference>
<evidence type="ECO:0000256" key="3">
    <source>
        <dbReference type="ARBA" id="ARBA00022553"/>
    </source>
</evidence>
<dbReference type="InterPro" id="IPR005467">
    <property type="entry name" value="His_kinase_dom"/>
</dbReference>
<evidence type="ECO:0000256" key="4">
    <source>
        <dbReference type="ARBA" id="ARBA00022679"/>
    </source>
</evidence>
<evidence type="ECO:0000259" key="6">
    <source>
        <dbReference type="PROSITE" id="PS50109"/>
    </source>
</evidence>
<dbReference type="eggNOG" id="COG2205">
    <property type="taxonomic scope" value="Bacteria"/>
</dbReference>
<dbReference type="InterPro" id="IPR036890">
    <property type="entry name" value="HATPase_C_sf"/>
</dbReference>
<dbReference type="FunFam" id="3.30.565.10:FF:000006">
    <property type="entry name" value="Sensor histidine kinase WalK"/>
    <property type="match status" value="1"/>
</dbReference>
<dbReference type="KEGG" id="dte:Dester_0978"/>
<dbReference type="Gene3D" id="1.10.287.130">
    <property type="match status" value="1"/>
</dbReference>
<dbReference type="InterPro" id="IPR003661">
    <property type="entry name" value="HisK_dim/P_dom"/>
</dbReference>
<dbReference type="SMART" id="SM00387">
    <property type="entry name" value="HATPase_c"/>
    <property type="match status" value="1"/>
</dbReference>
<dbReference type="PANTHER" id="PTHR43547:SF2">
    <property type="entry name" value="HYBRID SIGNAL TRANSDUCTION HISTIDINE KINASE C"/>
    <property type="match status" value="1"/>
</dbReference>
<dbReference type="CDD" id="cd00075">
    <property type="entry name" value="HATPase"/>
    <property type="match status" value="1"/>
</dbReference>
<evidence type="ECO:0000313" key="8">
    <source>
        <dbReference type="Proteomes" id="UP000007102"/>
    </source>
</evidence>
<evidence type="ECO:0000256" key="5">
    <source>
        <dbReference type="ARBA" id="ARBA00022777"/>
    </source>
</evidence>
<dbReference type="SUPFAM" id="SSF47384">
    <property type="entry name" value="Homodimeric domain of signal transducing histidine kinase"/>
    <property type="match status" value="1"/>
</dbReference>
<dbReference type="Gene3D" id="3.30.565.10">
    <property type="entry name" value="Histidine kinase-like ATPase, C-terminal domain"/>
    <property type="match status" value="1"/>
</dbReference>
<keyword evidence="5 7" id="KW-0418">Kinase</keyword>
<keyword evidence="3" id="KW-0597">Phosphoprotein</keyword>
<dbReference type="GO" id="GO:0000155">
    <property type="term" value="F:phosphorelay sensor kinase activity"/>
    <property type="evidence" value="ECO:0007669"/>
    <property type="project" value="InterPro"/>
</dbReference>
<dbReference type="OrthoDB" id="9813151at2"/>
<keyword evidence="4" id="KW-0808">Transferase</keyword>
<dbReference type="STRING" id="868864.Dester_0978"/>
<dbReference type="CDD" id="cd00082">
    <property type="entry name" value="HisKA"/>
    <property type="match status" value="1"/>
</dbReference>
<dbReference type="AlphaFoldDB" id="F0S445"/>
<gene>
    <name evidence="7" type="ordered locus">Dester_0978</name>
</gene>
<dbReference type="EMBL" id="CP002543">
    <property type="protein sequence ID" value="ADY73617.1"/>
    <property type="molecule type" value="Genomic_DNA"/>
</dbReference>
<dbReference type="InterPro" id="IPR036097">
    <property type="entry name" value="HisK_dim/P_sf"/>
</dbReference>
<dbReference type="InParanoid" id="F0S445"/>
<dbReference type="Pfam" id="PF02518">
    <property type="entry name" value="HATPase_c"/>
    <property type="match status" value="1"/>
</dbReference>
<sequence length="315" mass="36371">MEIELRLFGVLGISLSKELLLKLQSTADGIFFIDNKGFLLGTYKKLWDLYPFAETISAFNEALKLGKSHFEIEEKERFYRVKILKLEENIFLVQVKDISCEKKLEKIKKDIVSTLSHELRTPITVIKGNAEYLLYYSDNSEKEIIEEILKKASQMLEILTGLNKLIAIEKSFREYNLKDLIINSLKDLVEKAEKKGLKVEIDLQDIVVPCEKILVEQMIRNLVDNAIKFTKKGKIEITLKRNNKEVVILIKDTGKGIKEELKKHIFEKYVKSPESNGQGIGLSIVKEIINYHNWKIDFQSEEEKGTTFSIKIPLS</sequence>
<dbReference type="InterPro" id="IPR003594">
    <property type="entry name" value="HATPase_dom"/>
</dbReference>
<protein>
    <recommendedName>
        <fullName evidence="2">histidine kinase</fullName>
        <ecNumber evidence="2">2.7.13.3</ecNumber>
    </recommendedName>
</protein>
<dbReference type="SMART" id="SM00388">
    <property type="entry name" value="HisKA"/>
    <property type="match status" value="1"/>
</dbReference>
<dbReference type="Pfam" id="PF00512">
    <property type="entry name" value="HisKA"/>
    <property type="match status" value="1"/>
</dbReference>
<dbReference type="PANTHER" id="PTHR43547">
    <property type="entry name" value="TWO-COMPONENT HISTIDINE KINASE"/>
    <property type="match status" value="1"/>
</dbReference>
<dbReference type="HOGENOM" id="CLU_000445_89_2_0"/>
<feature type="domain" description="Histidine kinase" evidence="6">
    <location>
        <begin position="114"/>
        <end position="315"/>
    </location>
</feature>
<organism evidence="7 8">
    <name type="scientific">Desulfurobacterium thermolithotrophum (strain DSM 11699 / BSA)</name>
    <dbReference type="NCBI Taxonomy" id="868864"/>
    <lineage>
        <taxon>Bacteria</taxon>
        <taxon>Pseudomonadati</taxon>
        <taxon>Aquificota</taxon>
        <taxon>Aquificia</taxon>
        <taxon>Desulfurobacteriales</taxon>
        <taxon>Desulfurobacteriaceae</taxon>
        <taxon>Desulfurobacterium</taxon>
    </lineage>
</organism>
<name>F0S445_DESTD</name>
<dbReference type="EC" id="2.7.13.3" evidence="2"/>
<evidence type="ECO:0000313" key="7">
    <source>
        <dbReference type="EMBL" id="ADY73617.1"/>
    </source>
</evidence>
<dbReference type="Proteomes" id="UP000007102">
    <property type="component" value="Chromosome"/>
</dbReference>
<dbReference type="PROSITE" id="PS50109">
    <property type="entry name" value="HIS_KIN"/>
    <property type="match status" value="1"/>
</dbReference>
<reference evidence="7 8" key="1">
    <citation type="journal article" date="2011" name="Stand. Genomic Sci.">
        <title>Complete genome sequence of the thermophilic sulfur-reducer Desulfurobacterium thermolithotrophum type strain (BSA(T)) from a deep-sea hydrothermal vent.</title>
        <authorList>
            <person name="Goker M."/>
            <person name="Daligault H."/>
            <person name="Mwirichia R."/>
            <person name="Lapidus A."/>
            <person name="Lucas S."/>
            <person name="Deshpande S."/>
            <person name="Pagani I."/>
            <person name="Tapia R."/>
            <person name="Cheng J.F."/>
            <person name="Goodwin L."/>
            <person name="Pitluck S."/>
            <person name="Liolios K."/>
            <person name="Ivanova N."/>
            <person name="Mavromatis K."/>
            <person name="Mikhailova N."/>
            <person name="Pati A."/>
            <person name="Chen A."/>
            <person name="Palaniappan K."/>
            <person name="Han C."/>
            <person name="Land M."/>
            <person name="Hauser L."/>
            <person name="Pan C."/>
            <person name="Brambilla E.M."/>
            <person name="Rohde M."/>
            <person name="Spring S."/>
            <person name="Sikorski J."/>
            <person name="Wirth R."/>
            <person name="Detter J.C."/>
            <person name="Woyke T."/>
            <person name="Bristow J."/>
            <person name="Eisen J.A."/>
            <person name="Markowitz V."/>
            <person name="Hugenholtz P."/>
            <person name="Kyrpides N.C."/>
            <person name="Klenk H.P."/>
        </authorList>
    </citation>
    <scope>NUCLEOTIDE SEQUENCE [LARGE SCALE GENOMIC DNA]</scope>
    <source>
        <strain evidence="8">DSM 11699 / BSA</strain>
    </source>
</reference>
<evidence type="ECO:0000256" key="1">
    <source>
        <dbReference type="ARBA" id="ARBA00000085"/>
    </source>
</evidence>
<dbReference type="InterPro" id="IPR004358">
    <property type="entry name" value="Sig_transdc_His_kin-like_C"/>
</dbReference>
<reference evidence="8" key="2">
    <citation type="submission" date="2011-02" db="EMBL/GenBank/DDBJ databases">
        <title>The complete genome of Desulfurobacterium thermolithotrophum DSM 11699.</title>
        <authorList>
            <consortium name="US DOE Joint Genome Institute (JGI-PGF)"/>
            <person name="Lucas S."/>
            <person name="Copeland A."/>
            <person name="Lapidus A."/>
            <person name="Bruce D."/>
            <person name="Goodwin L."/>
            <person name="Pitluck S."/>
            <person name="Kyrpides N."/>
            <person name="Mavromatis K."/>
            <person name="Pagani I."/>
            <person name="Ivanova N."/>
            <person name="Mikhailova N."/>
            <person name="Daligault H."/>
            <person name="Detter J.C."/>
            <person name="Tapia R."/>
            <person name="Han C."/>
            <person name="Land M."/>
            <person name="Hauser L."/>
            <person name="Markowitz V."/>
            <person name="Cheng J.-F."/>
            <person name="Hugenholtz P."/>
            <person name="Woyke T."/>
            <person name="Wu D."/>
            <person name="Spring S."/>
            <person name="Brambilla E."/>
            <person name="Klenk H.-P."/>
            <person name="Eisen J.A."/>
        </authorList>
    </citation>
    <scope>NUCLEOTIDE SEQUENCE [LARGE SCALE GENOMIC DNA]</scope>
    <source>
        <strain evidence="8">DSM 11699 / BSA</strain>
    </source>
</reference>
<evidence type="ECO:0000256" key="2">
    <source>
        <dbReference type="ARBA" id="ARBA00012438"/>
    </source>
</evidence>
<comment type="catalytic activity">
    <reaction evidence="1">
        <text>ATP + protein L-histidine = ADP + protein N-phospho-L-histidine.</text>
        <dbReference type="EC" id="2.7.13.3"/>
    </reaction>
</comment>
<keyword evidence="8" id="KW-1185">Reference proteome</keyword>
<proteinExistence type="predicted"/>
<dbReference type="PRINTS" id="PR00344">
    <property type="entry name" value="BCTRLSENSOR"/>
</dbReference>
<accession>F0S445</accession>